<dbReference type="AlphaFoldDB" id="A0AAD5QPX1"/>
<protein>
    <submittedName>
        <fullName evidence="1">Uncharacterized protein</fullName>
    </submittedName>
</protein>
<dbReference type="EMBL" id="JAHQIW010003109">
    <property type="protein sequence ID" value="KAJ1357339.1"/>
    <property type="molecule type" value="Genomic_DNA"/>
</dbReference>
<gene>
    <name evidence="1" type="ORF">KIN20_015472</name>
</gene>
<proteinExistence type="predicted"/>
<reference evidence="1" key="1">
    <citation type="submission" date="2021-06" db="EMBL/GenBank/DDBJ databases">
        <title>Parelaphostrongylus tenuis whole genome reference sequence.</title>
        <authorList>
            <person name="Garwood T.J."/>
            <person name="Larsen P.A."/>
            <person name="Fountain-Jones N.M."/>
            <person name="Garbe J.R."/>
            <person name="Macchietto M.G."/>
            <person name="Kania S.A."/>
            <person name="Gerhold R.W."/>
            <person name="Richards J.E."/>
            <person name="Wolf T.M."/>
        </authorList>
    </citation>
    <scope>NUCLEOTIDE SEQUENCE</scope>
    <source>
        <strain evidence="1">MNPRO001-30</strain>
        <tissue evidence="1">Meninges</tissue>
    </source>
</reference>
<dbReference type="Proteomes" id="UP001196413">
    <property type="component" value="Unassembled WGS sequence"/>
</dbReference>
<organism evidence="1 2">
    <name type="scientific">Parelaphostrongylus tenuis</name>
    <name type="common">Meningeal worm</name>
    <dbReference type="NCBI Taxonomy" id="148309"/>
    <lineage>
        <taxon>Eukaryota</taxon>
        <taxon>Metazoa</taxon>
        <taxon>Ecdysozoa</taxon>
        <taxon>Nematoda</taxon>
        <taxon>Chromadorea</taxon>
        <taxon>Rhabditida</taxon>
        <taxon>Rhabditina</taxon>
        <taxon>Rhabditomorpha</taxon>
        <taxon>Strongyloidea</taxon>
        <taxon>Metastrongylidae</taxon>
        <taxon>Parelaphostrongylus</taxon>
    </lineage>
</organism>
<name>A0AAD5QPX1_PARTN</name>
<sequence length="123" mass="14251">MSVFRRSRCWNEATRDYLKSIQKSTVTQKATKMCVFPERYTVVLKGSKTVGNSLAPAPRSSEDAHMRLREYTSDEWSSIFFKSLRLQAALWKFTNNKCGFLYFQFTCNILRLVGNSLLESFAI</sequence>
<comment type="caution">
    <text evidence="1">The sequence shown here is derived from an EMBL/GenBank/DDBJ whole genome shotgun (WGS) entry which is preliminary data.</text>
</comment>
<evidence type="ECO:0000313" key="2">
    <source>
        <dbReference type="Proteomes" id="UP001196413"/>
    </source>
</evidence>
<accession>A0AAD5QPX1</accession>
<evidence type="ECO:0000313" key="1">
    <source>
        <dbReference type="EMBL" id="KAJ1357339.1"/>
    </source>
</evidence>
<keyword evidence="2" id="KW-1185">Reference proteome</keyword>